<name>A5ZTZ2_9FIRM</name>
<gene>
    <name evidence="1" type="ORF">RUMOBE_02474</name>
</gene>
<proteinExistence type="predicted"/>
<sequence length="32" mass="3649">MQEILHPQTISLKLPDILAELEKQHTDPPLSL</sequence>
<evidence type="ECO:0000313" key="1">
    <source>
        <dbReference type="EMBL" id="EDM86819.1"/>
    </source>
</evidence>
<evidence type="ECO:0000313" key="2">
    <source>
        <dbReference type="Proteomes" id="UP000006002"/>
    </source>
</evidence>
<dbReference type="HOGENOM" id="CLU_3388296_0_0_9"/>
<dbReference type="Proteomes" id="UP000006002">
    <property type="component" value="Unassembled WGS sequence"/>
</dbReference>
<comment type="caution">
    <text evidence="1">The sequence shown here is derived from an EMBL/GenBank/DDBJ whole genome shotgun (WGS) entry which is preliminary data.</text>
</comment>
<accession>A5ZTZ2</accession>
<dbReference type="AlphaFoldDB" id="A5ZTZ2"/>
<organism evidence="1 2">
    <name type="scientific">Blautia obeum ATCC 29174</name>
    <dbReference type="NCBI Taxonomy" id="411459"/>
    <lineage>
        <taxon>Bacteria</taxon>
        <taxon>Bacillati</taxon>
        <taxon>Bacillota</taxon>
        <taxon>Clostridia</taxon>
        <taxon>Lachnospirales</taxon>
        <taxon>Lachnospiraceae</taxon>
        <taxon>Blautia</taxon>
    </lineage>
</organism>
<protein>
    <submittedName>
        <fullName evidence="1">Uncharacterized protein</fullName>
    </submittedName>
</protein>
<reference evidence="1 2" key="2">
    <citation type="submission" date="2007-04" db="EMBL/GenBank/DDBJ databases">
        <title>Draft genome sequence of Ruminococcus obeum (ATCC 29174).</title>
        <authorList>
            <person name="Sudarsanam P."/>
            <person name="Ley R."/>
            <person name="Guruge J."/>
            <person name="Turnbaugh P.J."/>
            <person name="Mahowald M."/>
            <person name="Liep D."/>
            <person name="Gordon J."/>
        </authorList>
    </citation>
    <scope>NUCLEOTIDE SEQUENCE [LARGE SCALE GENOMIC DNA]</scope>
    <source>
        <strain evidence="1 2">ATCC 29174</strain>
    </source>
</reference>
<dbReference type="EMBL" id="AAVO02000011">
    <property type="protein sequence ID" value="EDM86819.1"/>
    <property type="molecule type" value="Genomic_DNA"/>
</dbReference>
<reference evidence="1 2" key="1">
    <citation type="submission" date="2007-03" db="EMBL/GenBank/DDBJ databases">
        <authorList>
            <person name="Fulton L."/>
            <person name="Clifton S."/>
            <person name="Fulton B."/>
            <person name="Xu J."/>
            <person name="Minx P."/>
            <person name="Pepin K.H."/>
            <person name="Johnson M."/>
            <person name="Thiruvilangam P."/>
            <person name="Bhonagiri V."/>
            <person name="Nash W.E."/>
            <person name="Mardis E.R."/>
            <person name="Wilson R.K."/>
        </authorList>
    </citation>
    <scope>NUCLEOTIDE SEQUENCE [LARGE SCALE GENOMIC DNA]</scope>
    <source>
        <strain evidence="1 2">ATCC 29174</strain>
    </source>
</reference>